<name>A0A2T2YL23_9BACT</name>
<feature type="chain" id="PRO_5015772016" description="DUF2911 domain-containing protein" evidence="1">
    <location>
        <begin position="25"/>
        <end position="288"/>
    </location>
</feature>
<comment type="caution">
    <text evidence="2">The sequence shown here is derived from an EMBL/GenBank/DDBJ whole genome shotgun (WGS) entry which is preliminary data.</text>
</comment>
<keyword evidence="3" id="KW-1185">Reference proteome</keyword>
<organism evidence="2 3">
    <name type="scientific">Adhaeribacter arboris</name>
    <dbReference type="NCBI Taxonomy" id="2072846"/>
    <lineage>
        <taxon>Bacteria</taxon>
        <taxon>Pseudomonadati</taxon>
        <taxon>Bacteroidota</taxon>
        <taxon>Cytophagia</taxon>
        <taxon>Cytophagales</taxon>
        <taxon>Hymenobacteraceae</taxon>
        <taxon>Adhaeribacter</taxon>
    </lineage>
</organism>
<evidence type="ECO:0008006" key="4">
    <source>
        <dbReference type="Google" id="ProtNLM"/>
    </source>
</evidence>
<evidence type="ECO:0000313" key="3">
    <source>
        <dbReference type="Proteomes" id="UP000240357"/>
    </source>
</evidence>
<protein>
    <recommendedName>
        <fullName evidence="4">DUF2911 domain-containing protein</fullName>
    </recommendedName>
</protein>
<evidence type="ECO:0000313" key="2">
    <source>
        <dbReference type="EMBL" id="PSR56212.1"/>
    </source>
</evidence>
<accession>A0A2T2YL23</accession>
<keyword evidence="1" id="KW-0732">Signal</keyword>
<dbReference type="RefSeq" id="WP_106932390.1">
    <property type="nucleotide sequence ID" value="NZ_PYFT01000001.1"/>
</dbReference>
<feature type="signal peptide" evidence="1">
    <location>
        <begin position="1"/>
        <end position="24"/>
    </location>
</feature>
<dbReference type="Proteomes" id="UP000240357">
    <property type="component" value="Unassembled WGS sequence"/>
</dbReference>
<dbReference type="AlphaFoldDB" id="A0A2T2YL23"/>
<dbReference type="Pfam" id="PF11138">
    <property type="entry name" value="DUF2911"/>
    <property type="match status" value="1"/>
</dbReference>
<dbReference type="OrthoDB" id="195456at2"/>
<gene>
    <name evidence="2" type="ORF">AHMF7605_23260</name>
</gene>
<dbReference type="InterPro" id="IPR021314">
    <property type="entry name" value="DUF2911"/>
</dbReference>
<reference evidence="2 3" key="1">
    <citation type="submission" date="2018-03" db="EMBL/GenBank/DDBJ databases">
        <title>Adhaeribacter sp. HMF7605 Genome sequencing and assembly.</title>
        <authorList>
            <person name="Kang H."/>
            <person name="Kang J."/>
            <person name="Cha I."/>
            <person name="Kim H."/>
            <person name="Joh K."/>
        </authorList>
    </citation>
    <scope>NUCLEOTIDE SEQUENCE [LARGE SCALE GENOMIC DNA]</scope>
    <source>
        <strain evidence="2 3">HMF7605</strain>
    </source>
</reference>
<proteinExistence type="predicted"/>
<evidence type="ECO:0000256" key="1">
    <source>
        <dbReference type="SAM" id="SignalP"/>
    </source>
</evidence>
<sequence>MKKLFTGSIAIVLAYFLSTSVTFAQLETPQPSPQGSVTQRVGLTTVSIEYSRPSVKGRKIFGGTLPYGKAWRTGANATTKITFKDDVTVQGNKVPAGEYALYTIPNENEWTIILNKNLTLGGNTDDYKTTEDVTRFTVKPIRLTNRTETFTINFSDLTPATANVELLWENTSVKFKVVTEVEGKVMKQIQEQVVNGQNVSADMYAAAASYYYENNKDNNLALQWIKKANEKDPKFWNMHTQAKIQARAKDFKGATASAQKSIELAKAAKNDDYVRMNEQVIAEWAKAK</sequence>
<dbReference type="EMBL" id="PYFT01000001">
    <property type="protein sequence ID" value="PSR56212.1"/>
    <property type="molecule type" value="Genomic_DNA"/>
</dbReference>